<dbReference type="HOGENOM" id="CLU_1792109_0_0_2"/>
<evidence type="ECO:0000313" key="3">
    <source>
        <dbReference type="Proteomes" id="UP000001686"/>
    </source>
</evidence>
<dbReference type="GeneID" id="6094420"/>
<dbReference type="EnsemblBacteria" id="ACB07889">
    <property type="protein sequence ID" value="ACB07889"/>
    <property type="gene ID" value="Kcr_1143"/>
</dbReference>
<dbReference type="Proteomes" id="UP000001686">
    <property type="component" value="Chromosome"/>
</dbReference>
<accession>B1L610</accession>
<keyword evidence="1" id="KW-0175">Coiled coil</keyword>
<dbReference type="InterPro" id="IPR036390">
    <property type="entry name" value="WH_DNA-bd_sf"/>
</dbReference>
<dbReference type="KEGG" id="kcr:Kcr_1143"/>
<name>B1L610_KORCO</name>
<dbReference type="STRING" id="374847.Kcr_1143"/>
<proteinExistence type="predicted"/>
<feature type="coiled-coil region" evidence="1">
    <location>
        <begin position="1"/>
        <end position="31"/>
    </location>
</feature>
<dbReference type="RefSeq" id="WP_012309786.1">
    <property type="nucleotide sequence ID" value="NC_010482.1"/>
</dbReference>
<reference evidence="2 3" key="1">
    <citation type="journal article" date="2008" name="Proc. Natl. Acad. Sci. U.S.A.">
        <title>A korarchaeal genome reveals new insights into the evolution of the Archaea.</title>
        <authorList>
            <person name="Elkins J.G."/>
            <person name="Podar M."/>
            <person name="Graham D.E."/>
            <person name="Makarova K.S."/>
            <person name="Wolf Y."/>
            <person name="Randau L."/>
            <person name="Hedlund B.P."/>
            <person name="Brochier-Armanet C."/>
            <person name="Kunin V."/>
            <person name="Anderson I."/>
            <person name="Lapidus A."/>
            <person name="Goltsman E."/>
            <person name="Barry K."/>
            <person name="Koonin E.V."/>
            <person name="Hugenholtz P."/>
            <person name="Kyrpides N."/>
            <person name="Wanner G."/>
            <person name="Richardson P."/>
            <person name="Keller M."/>
            <person name="Stetter K.O."/>
        </authorList>
    </citation>
    <scope>NUCLEOTIDE SEQUENCE [LARGE SCALE GENOMIC DNA]</scope>
    <source>
        <strain evidence="3">OPF8</strain>
    </source>
</reference>
<sequence length="144" mass="16526">MDELREIKEILSQVMEKLNRIESRIGSLEEDKKLIETYKSLLSIYASILGKIANLERVSRIVSSDIDRAIVRVLSDGEPRNISEITEEVKRMRGKSSRRIVAERLNAMCNMGILERVNGRGKVYRLKPGLLKEEALKGYHEPED</sequence>
<dbReference type="PhylomeDB" id="B1L610"/>
<keyword evidence="3" id="KW-1185">Reference proteome</keyword>
<evidence type="ECO:0000256" key="1">
    <source>
        <dbReference type="SAM" id="Coils"/>
    </source>
</evidence>
<protein>
    <submittedName>
        <fullName evidence="2">Predicted transcriptional regulator</fullName>
    </submittedName>
</protein>
<dbReference type="AlphaFoldDB" id="B1L610"/>
<gene>
    <name evidence="2" type="ordered locus">Kcr_1143</name>
</gene>
<dbReference type="SUPFAM" id="SSF46785">
    <property type="entry name" value="Winged helix' DNA-binding domain"/>
    <property type="match status" value="1"/>
</dbReference>
<dbReference type="InterPro" id="IPR036388">
    <property type="entry name" value="WH-like_DNA-bd_sf"/>
</dbReference>
<evidence type="ECO:0000313" key="2">
    <source>
        <dbReference type="EMBL" id="ACB07889.1"/>
    </source>
</evidence>
<dbReference type="eggNOG" id="arCOG00743">
    <property type="taxonomic scope" value="Archaea"/>
</dbReference>
<dbReference type="InParanoid" id="B1L610"/>
<organism evidence="2 3">
    <name type="scientific">Korarchaeum cryptofilum (strain OPF8)</name>
    <dbReference type="NCBI Taxonomy" id="374847"/>
    <lineage>
        <taxon>Archaea</taxon>
        <taxon>Thermoproteota</taxon>
        <taxon>Candidatus Korarchaeia</taxon>
        <taxon>Candidatus Korarchaeales</taxon>
        <taxon>Candidatus Korarchaeaceae</taxon>
        <taxon>Candidatus Korarchaeum</taxon>
    </lineage>
</organism>
<dbReference type="Gene3D" id="1.10.10.10">
    <property type="entry name" value="Winged helix-like DNA-binding domain superfamily/Winged helix DNA-binding domain"/>
    <property type="match status" value="1"/>
</dbReference>
<dbReference type="EMBL" id="CP000968">
    <property type="protein sequence ID" value="ACB07889.1"/>
    <property type="molecule type" value="Genomic_DNA"/>
</dbReference>